<keyword evidence="3" id="KW-0472">Membrane</keyword>
<dbReference type="SUPFAM" id="SSF57440">
    <property type="entry name" value="Kringle-like"/>
    <property type="match status" value="1"/>
</dbReference>
<organism evidence="5 6">
    <name type="scientific">Chloropicon roscoffensis</name>
    <dbReference type="NCBI Taxonomy" id="1461544"/>
    <lineage>
        <taxon>Eukaryota</taxon>
        <taxon>Viridiplantae</taxon>
        <taxon>Chlorophyta</taxon>
        <taxon>Chloropicophyceae</taxon>
        <taxon>Chloropicales</taxon>
        <taxon>Chloropicaceae</taxon>
        <taxon>Chloropicon</taxon>
    </lineage>
</organism>
<accession>A0AAX4PIC2</accession>
<keyword evidence="6" id="KW-1185">Reference proteome</keyword>
<keyword evidence="4" id="KW-0732">Signal</keyword>
<dbReference type="Proteomes" id="UP001472866">
    <property type="component" value="Chromosome 13"/>
</dbReference>
<evidence type="ECO:0000256" key="3">
    <source>
        <dbReference type="SAM" id="Phobius"/>
    </source>
</evidence>
<dbReference type="Gene3D" id="2.10.10.10">
    <property type="entry name" value="Fibronectin, type II, collagen-binding"/>
    <property type="match status" value="1"/>
</dbReference>
<dbReference type="InterPro" id="IPR036943">
    <property type="entry name" value="FN_type2_sf"/>
</dbReference>
<evidence type="ECO:0000313" key="5">
    <source>
        <dbReference type="EMBL" id="WZN65952.1"/>
    </source>
</evidence>
<proteinExistence type="predicted"/>
<evidence type="ECO:0000256" key="1">
    <source>
        <dbReference type="ARBA" id="ARBA00023157"/>
    </source>
</evidence>
<evidence type="ECO:0000256" key="4">
    <source>
        <dbReference type="SAM" id="SignalP"/>
    </source>
</evidence>
<feature type="region of interest" description="Disordered" evidence="2">
    <location>
        <begin position="281"/>
        <end position="300"/>
    </location>
</feature>
<evidence type="ECO:0000256" key="2">
    <source>
        <dbReference type="SAM" id="MobiDB-lite"/>
    </source>
</evidence>
<keyword evidence="3" id="KW-1133">Transmembrane helix</keyword>
<sequence>MSRQHFERAAVAALLAVLGLAMASSAQEDLPRGSLSDELGASLGPQVDPSGWCNCACRPVNRATGRETSPAELMDGDAELACSKCCEGQELVEAMAPYLPVNRRTTTDREACNEPSGLLSIFLRKKCWSVPAGKACEFPFIVGYNQVVVDCTETGEDAPWCVYDYDAWNEKGQGWGYCAPKRITPALGAISNSTTASNSTAAPGSDSLDKIIANLTSNQEASLAAYEESTFDEVKNSDGLTTAGIAVVTVVCVLIVGIFVLSGFVIWRYRNRIKQRRMHTFHDMDKPGSPGKAEVAMNPL</sequence>
<feature type="signal peptide" evidence="4">
    <location>
        <begin position="1"/>
        <end position="26"/>
    </location>
</feature>
<dbReference type="AlphaFoldDB" id="A0AAX4PIC2"/>
<dbReference type="EMBL" id="CP151513">
    <property type="protein sequence ID" value="WZN65952.1"/>
    <property type="molecule type" value="Genomic_DNA"/>
</dbReference>
<protein>
    <submittedName>
        <fullName evidence="5">Uncharacterized protein</fullName>
    </submittedName>
</protein>
<gene>
    <name evidence="5" type="ORF">HKI87_13g75150</name>
</gene>
<keyword evidence="3" id="KW-0812">Transmembrane</keyword>
<dbReference type="InterPro" id="IPR013806">
    <property type="entry name" value="Kringle-like"/>
</dbReference>
<feature type="transmembrane region" description="Helical" evidence="3">
    <location>
        <begin position="243"/>
        <end position="267"/>
    </location>
</feature>
<evidence type="ECO:0000313" key="6">
    <source>
        <dbReference type="Proteomes" id="UP001472866"/>
    </source>
</evidence>
<feature type="chain" id="PRO_5043410750" evidence="4">
    <location>
        <begin position="27"/>
        <end position="300"/>
    </location>
</feature>
<name>A0AAX4PIC2_9CHLO</name>
<reference evidence="5 6" key="1">
    <citation type="submission" date="2024-03" db="EMBL/GenBank/DDBJ databases">
        <title>Complete genome sequence of the green alga Chloropicon roscoffensis RCC1871.</title>
        <authorList>
            <person name="Lemieux C."/>
            <person name="Pombert J.-F."/>
            <person name="Otis C."/>
            <person name="Turmel M."/>
        </authorList>
    </citation>
    <scope>NUCLEOTIDE SEQUENCE [LARGE SCALE GENOMIC DNA]</scope>
    <source>
        <strain evidence="5 6">RCC1871</strain>
    </source>
</reference>
<keyword evidence="1" id="KW-1015">Disulfide bond</keyword>